<dbReference type="GO" id="GO:0006412">
    <property type="term" value="P:translation"/>
    <property type="evidence" value="ECO:0007669"/>
    <property type="project" value="InterPro"/>
</dbReference>
<organism evidence="5">
    <name type="scientific">hot springs metagenome</name>
    <dbReference type="NCBI Taxonomy" id="433727"/>
    <lineage>
        <taxon>unclassified sequences</taxon>
        <taxon>metagenomes</taxon>
        <taxon>ecological metagenomes</taxon>
    </lineage>
</organism>
<protein>
    <submittedName>
        <fullName evidence="5">50S ribosomal protein L27</fullName>
    </submittedName>
</protein>
<dbReference type="SUPFAM" id="SSF110324">
    <property type="entry name" value="Ribosomal L27 protein-like"/>
    <property type="match status" value="1"/>
</dbReference>
<dbReference type="FunFam" id="2.40.50.100:FF:000004">
    <property type="entry name" value="50S ribosomal protein L27"/>
    <property type="match status" value="1"/>
</dbReference>
<dbReference type="AlphaFoldDB" id="A0A5J4KZW1"/>
<dbReference type="Gene3D" id="2.40.50.100">
    <property type="match status" value="1"/>
</dbReference>
<dbReference type="GO" id="GO:0022625">
    <property type="term" value="C:cytosolic large ribosomal subunit"/>
    <property type="evidence" value="ECO:0007669"/>
    <property type="project" value="TreeGrafter"/>
</dbReference>
<dbReference type="GO" id="GO:0003735">
    <property type="term" value="F:structural constituent of ribosome"/>
    <property type="evidence" value="ECO:0007669"/>
    <property type="project" value="InterPro"/>
</dbReference>
<evidence type="ECO:0000256" key="2">
    <source>
        <dbReference type="ARBA" id="ARBA00022980"/>
    </source>
</evidence>
<proteinExistence type="inferred from homology"/>
<name>A0A5J4KZW1_9ZZZZ</name>
<dbReference type="InterPro" id="IPR001684">
    <property type="entry name" value="Ribosomal_bL27"/>
</dbReference>
<reference evidence="5" key="1">
    <citation type="submission" date="2019-10" db="EMBL/GenBank/DDBJ databases">
        <title>Metagenomic sequencing of thiosulfate-disproportionating enrichment culture.</title>
        <authorList>
            <person name="Umezawa K."/>
            <person name="Kojima H."/>
            <person name="Fukui M."/>
        </authorList>
    </citation>
    <scope>NUCLEOTIDE SEQUENCE</scope>
    <source>
        <strain evidence="5">45J</strain>
    </source>
</reference>
<dbReference type="HAMAP" id="MF_00539">
    <property type="entry name" value="Ribosomal_bL27"/>
    <property type="match status" value="1"/>
</dbReference>
<evidence type="ECO:0000313" key="5">
    <source>
        <dbReference type="EMBL" id="GER94814.1"/>
    </source>
</evidence>
<dbReference type="NCBIfam" id="TIGR00062">
    <property type="entry name" value="L27"/>
    <property type="match status" value="1"/>
</dbReference>
<gene>
    <name evidence="5" type="ORF">A45J_2579</name>
</gene>
<keyword evidence="2 5" id="KW-0689">Ribosomal protein</keyword>
<keyword evidence="3" id="KW-0687">Ribonucleoprotein</keyword>
<comment type="similarity">
    <text evidence="1">Belongs to the bacterial ribosomal protein bL27 family.</text>
</comment>
<evidence type="ECO:0000256" key="4">
    <source>
        <dbReference type="SAM" id="MobiDB-lite"/>
    </source>
</evidence>
<dbReference type="InterPro" id="IPR018261">
    <property type="entry name" value="Ribosomal_bL27_CS"/>
</dbReference>
<sequence length="93" mass="10141">MAHKKGVGSSRNGRDSESKRLGVKRFGGQIVRAGNILVRQRGTKFHPGNNVGKGADDTLFALIDGIVRYERKDKTRMKVSVYPVEVSAASVNV</sequence>
<dbReference type="PROSITE" id="PS00831">
    <property type="entry name" value="RIBOSOMAL_L27"/>
    <property type="match status" value="1"/>
</dbReference>
<dbReference type="EMBL" id="BLAB01000001">
    <property type="protein sequence ID" value="GER94814.1"/>
    <property type="molecule type" value="Genomic_DNA"/>
</dbReference>
<comment type="caution">
    <text evidence="5">The sequence shown here is derived from an EMBL/GenBank/DDBJ whole genome shotgun (WGS) entry which is preliminary data.</text>
</comment>
<dbReference type="PRINTS" id="PR00063">
    <property type="entry name" value="RIBOSOMALL27"/>
</dbReference>
<accession>A0A5J4KZW1</accession>
<feature type="region of interest" description="Disordered" evidence="4">
    <location>
        <begin position="1"/>
        <end position="21"/>
    </location>
</feature>
<dbReference type="PANTHER" id="PTHR15893:SF0">
    <property type="entry name" value="LARGE RIBOSOMAL SUBUNIT PROTEIN BL27M"/>
    <property type="match status" value="1"/>
</dbReference>
<dbReference type="Pfam" id="PF01016">
    <property type="entry name" value="Ribosomal_L27"/>
    <property type="match status" value="1"/>
</dbReference>
<evidence type="ECO:0000256" key="3">
    <source>
        <dbReference type="ARBA" id="ARBA00023274"/>
    </source>
</evidence>
<dbReference type="PANTHER" id="PTHR15893">
    <property type="entry name" value="RIBOSOMAL PROTEIN L27"/>
    <property type="match status" value="1"/>
</dbReference>
<evidence type="ECO:0000256" key="1">
    <source>
        <dbReference type="ARBA" id="ARBA00010797"/>
    </source>
</evidence>